<sequence length="258" mass="29060">MDKALQPNQHQEENIVNQNKDTPSSPYIQPFECAECGAYGERKIENAEPWQIKQAKNGRLPFKDETFGELCESCLDLREPTGCTVWEEVRCEICGVRERVTIENAPKQLVQEATPDGQIENSGIYHCNSCQEVERLWNAWEDAICIFPYCDMSDVANLLPNLKSEDKDEDTAHADRVTHAMHIVLEQCSHVVSRCLGVDDPLVEHFPRVSGVENIPPNPKKIGGIEGEATNCLGDVLVALQLLKKMILQKEKVPSEFK</sequence>
<name>A0A2S8F636_9BACT</name>
<accession>A0A2S8F636</accession>
<evidence type="ECO:0000313" key="2">
    <source>
        <dbReference type="EMBL" id="PQO27628.1"/>
    </source>
</evidence>
<evidence type="ECO:0000256" key="1">
    <source>
        <dbReference type="SAM" id="MobiDB-lite"/>
    </source>
</evidence>
<proteinExistence type="predicted"/>
<dbReference type="Proteomes" id="UP000240009">
    <property type="component" value="Unassembled WGS sequence"/>
</dbReference>
<dbReference type="RefSeq" id="WP_105356583.1">
    <property type="nucleotide sequence ID" value="NZ_PUIA01000057.1"/>
</dbReference>
<dbReference type="EMBL" id="PUIA01000057">
    <property type="protein sequence ID" value="PQO27628.1"/>
    <property type="molecule type" value="Genomic_DNA"/>
</dbReference>
<gene>
    <name evidence="2" type="ORF">C5Y96_19060</name>
</gene>
<protein>
    <submittedName>
        <fullName evidence="2">Uncharacterized protein</fullName>
    </submittedName>
</protein>
<evidence type="ECO:0000313" key="3">
    <source>
        <dbReference type="Proteomes" id="UP000240009"/>
    </source>
</evidence>
<feature type="region of interest" description="Disordered" evidence="1">
    <location>
        <begin position="1"/>
        <end position="24"/>
    </location>
</feature>
<dbReference type="AlphaFoldDB" id="A0A2S8F636"/>
<comment type="caution">
    <text evidence="2">The sequence shown here is derived from an EMBL/GenBank/DDBJ whole genome shotgun (WGS) entry which is preliminary data.</text>
</comment>
<reference evidence="2 3" key="1">
    <citation type="submission" date="2018-02" db="EMBL/GenBank/DDBJ databases">
        <title>Comparative genomes isolates from brazilian mangrove.</title>
        <authorList>
            <person name="Araujo J.E."/>
            <person name="Taketani R.G."/>
            <person name="Silva M.C.P."/>
            <person name="Loureco M.V."/>
            <person name="Andreote F.D."/>
        </authorList>
    </citation>
    <scope>NUCLEOTIDE SEQUENCE [LARGE SCALE GENOMIC DNA]</scope>
    <source>
        <strain evidence="2 3">HEX-2 MGV</strain>
    </source>
</reference>
<organism evidence="2 3">
    <name type="scientific">Blastopirellula marina</name>
    <dbReference type="NCBI Taxonomy" id="124"/>
    <lineage>
        <taxon>Bacteria</taxon>
        <taxon>Pseudomonadati</taxon>
        <taxon>Planctomycetota</taxon>
        <taxon>Planctomycetia</taxon>
        <taxon>Pirellulales</taxon>
        <taxon>Pirellulaceae</taxon>
        <taxon>Blastopirellula</taxon>
    </lineage>
</organism>